<name>A0A857DJG3_9FIRM</name>
<evidence type="ECO:0000259" key="3">
    <source>
        <dbReference type="PROSITE" id="PS51332"/>
    </source>
</evidence>
<dbReference type="GO" id="GO:0008705">
    <property type="term" value="F:methionine synthase activity"/>
    <property type="evidence" value="ECO:0007669"/>
    <property type="project" value="TreeGrafter"/>
</dbReference>
<feature type="domain" description="B12-binding N-terminal" evidence="4">
    <location>
        <begin position="1"/>
        <end position="90"/>
    </location>
</feature>
<dbReference type="PROSITE" id="PS51337">
    <property type="entry name" value="B12_BINDING_NTER"/>
    <property type="match status" value="1"/>
</dbReference>
<dbReference type="PANTHER" id="PTHR45833">
    <property type="entry name" value="METHIONINE SYNTHASE"/>
    <property type="match status" value="1"/>
</dbReference>
<dbReference type="SMART" id="SM01018">
    <property type="entry name" value="B12-binding_2"/>
    <property type="match status" value="1"/>
</dbReference>
<dbReference type="InterPro" id="IPR003759">
    <property type="entry name" value="Cbl-bd_cap"/>
</dbReference>
<evidence type="ECO:0000256" key="2">
    <source>
        <dbReference type="ARBA" id="ARBA00023285"/>
    </source>
</evidence>
<dbReference type="Pfam" id="PF02607">
    <property type="entry name" value="B12-binding_2"/>
    <property type="match status" value="1"/>
</dbReference>
<keyword evidence="2" id="KW-0170">Cobalt</keyword>
<dbReference type="GO" id="GO:0046872">
    <property type="term" value="F:metal ion binding"/>
    <property type="evidence" value="ECO:0007669"/>
    <property type="project" value="UniProtKB-KW"/>
</dbReference>
<accession>A0A857DJG3</accession>
<dbReference type="InterPro" id="IPR036594">
    <property type="entry name" value="Meth_synthase_dom"/>
</dbReference>
<dbReference type="Gene3D" id="3.40.50.280">
    <property type="entry name" value="Cobalamin-binding domain"/>
    <property type="match status" value="1"/>
</dbReference>
<dbReference type="GO" id="GO:0005829">
    <property type="term" value="C:cytosol"/>
    <property type="evidence" value="ECO:0007669"/>
    <property type="project" value="TreeGrafter"/>
</dbReference>
<evidence type="ECO:0000313" key="5">
    <source>
        <dbReference type="EMBL" id="QHA00306.1"/>
    </source>
</evidence>
<protein>
    <submittedName>
        <fullName evidence="5">Cobalamin-binding protein</fullName>
    </submittedName>
</protein>
<sequence length="212" mass="22392">MVDLKVLTQAMSDLDEDVLNKAIDEVLSKDDNAAEAQEVVKACQQGMTLVGERYDSGEYFIGDLVFAGEVLQSVMDKLKPALSAGSSAKGGKIVLATVFGDIHDIGKNIFRSVAEAASFEVIDLGINVPVNQIVDKVKEVNPDIIGLSGVLTLALDSKKETVNALNEAGLRNSVKVIIGGVPVNENVCKSIGADAFSTNAAEGVKICQRWVG</sequence>
<dbReference type="PROSITE" id="PS51332">
    <property type="entry name" value="B12_BINDING"/>
    <property type="match status" value="1"/>
</dbReference>
<dbReference type="RefSeq" id="WP_019225754.1">
    <property type="nucleotide sequence ID" value="NZ_CP046996.1"/>
</dbReference>
<dbReference type="PANTHER" id="PTHR45833:SF1">
    <property type="entry name" value="METHIONINE SYNTHASE"/>
    <property type="match status" value="1"/>
</dbReference>
<dbReference type="GO" id="GO:0031419">
    <property type="term" value="F:cobalamin binding"/>
    <property type="evidence" value="ECO:0007669"/>
    <property type="project" value="InterPro"/>
</dbReference>
<feature type="domain" description="B12-binding" evidence="3">
    <location>
        <begin position="90"/>
        <end position="212"/>
    </location>
</feature>
<dbReference type="InterPro" id="IPR050554">
    <property type="entry name" value="Met_Synthase/Corrinoid"/>
</dbReference>
<evidence type="ECO:0000259" key="4">
    <source>
        <dbReference type="PROSITE" id="PS51337"/>
    </source>
</evidence>
<dbReference type="Gene3D" id="1.10.1240.10">
    <property type="entry name" value="Methionine synthase domain"/>
    <property type="match status" value="1"/>
</dbReference>
<organism evidence="5 6">
    <name type="scientific">Dehalobacter restrictus</name>
    <dbReference type="NCBI Taxonomy" id="55583"/>
    <lineage>
        <taxon>Bacteria</taxon>
        <taxon>Bacillati</taxon>
        <taxon>Bacillota</taxon>
        <taxon>Clostridia</taxon>
        <taxon>Eubacteriales</taxon>
        <taxon>Desulfitobacteriaceae</taxon>
        <taxon>Dehalobacter</taxon>
    </lineage>
</organism>
<dbReference type="GO" id="GO:0050667">
    <property type="term" value="P:homocysteine metabolic process"/>
    <property type="evidence" value="ECO:0007669"/>
    <property type="project" value="TreeGrafter"/>
</dbReference>
<dbReference type="GO" id="GO:0046653">
    <property type="term" value="P:tetrahydrofolate metabolic process"/>
    <property type="evidence" value="ECO:0007669"/>
    <property type="project" value="TreeGrafter"/>
</dbReference>
<evidence type="ECO:0000313" key="6">
    <source>
        <dbReference type="Proteomes" id="UP000430508"/>
    </source>
</evidence>
<evidence type="ECO:0000256" key="1">
    <source>
        <dbReference type="ARBA" id="ARBA00022723"/>
    </source>
</evidence>
<dbReference type="EMBL" id="CP046996">
    <property type="protein sequence ID" value="QHA00306.1"/>
    <property type="molecule type" value="Genomic_DNA"/>
</dbReference>
<dbReference type="SUPFAM" id="SSF52242">
    <property type="entry name" value="Cobalamin (vitamin B12)-binding domain"/>
    <property type="match status" value="1"/>
</dbReference>
<dbReference type="SUPFAM" id="SSF47644">
    <property type="entry name" value="Methionine synthase domain"/>
    <property type="match status" value="1"/>
</dbReference>
<dbReference type="InterPro" id="IPR006158">
    <property type="entry name" value="Cobalamin-bd"/>
</dbReference>
<gene>
    <name evidence="5" type="ORF">GQ588_06470</name>
</gene>
<reference evidence="5 6" key="1">
    <citation type="submission" date="2019-12" db="EMBL/GenBank/DDBJ databases">
        <title>Sequence classification of anaerobic respiratory reductive dehalogenases: First we see many, then we see few.</title>
        <authorList>
            <person name="Molenda O."/>
            <person name="Puentes Jacome L.A."/>
            <person name="Cao X."/>
            <person name="Nesbo C.L."/>
            <person name="Tang S."/>
            <person name="Morson N."/>
            <person name="Patron J."/>
            <person name="Lomheim L."/>
            <person name="Wishart D.S."/>
            <person name="Edwards E.A."/>
        </authorList>
    </citation>
    <scope>NUCLEOTIDE SEQUENCE [LARGE SCALE GENOMIC DNA]</scope>
    <source>
        <strain evidence="5 6">12DCA</strain>
    </source>
</reference>
<dbReference type="AlphaFoldDB" id="A0A857DJG3"/>
<dbReference type="InterPro" id="IPR036724">
    <property type="entry name" value="Cobalamin-bd_sf"/>
</dbReference>
<dbReference type="Proteomes" id="UP000430508">
    <property type="component" value="Chromosome"/>
</dbReference>
<proteinExistence type="predicted"/>
<dbReference type="Pfam" id="PF02310">
    <property type="entry name" value="B12-binding"/>
    <property type="match status" value="1"/>
</dbReference>
<keyword evidence="1" id="KW-0479">Metal-binding</keyword>